<keyword evidence="4" id="KW-1185">Reference proteome</keyword>
<proteinExistence type="inferred from homology"/>
<dbReference type="Proteomes" id="UP000430843">
    <property type="component" value="Unassembled WGS sequence"/>
</dbReference>
<reference evidence="3 4" key="1">
    <citation type="submission" date="2019-09" db="EMBL/GenBank/DDBJ databases">
        <title>Taxonomic organization of the family Brucellaceae based on a phylogenomic approach.</title>
        <authorList>
            <person name="Leclercq S."/>
            <person name="Cloeckaert A."/>
            <person name="Zygmunt M.S."/>
        </authorList>
    </citation>
    <scope>NUCLEOTIDE SEQUENCE [LARGE SCALE GENOMIC DNA]</scope>
    <source>
        <strain evidence="3 4">LMG 18957</strain>
    </source>
</reference>
<accession>A0A833FND4</accession>
<evidence type="ECO:0000313" key="3">
    <source>
        <dbReference type="EMBL" id="KAB2666235.1"/>
    </source>
</evidence>
<protein>
    <submittedName>
        <fullName evidence="3">Crotonase/enoyl-CoA hydratase family protein</fullName>
    </submittedName>
</protein>
<dbReference type="InterPro" id="IPR029045">
    <property type="entry name" value="ClpP/crotonase-like_dom_sf"/>
</dbReference>
<dbReference type="PROSITE" id="PS00166">
    <property type="entry name" value="ENOYL_COA_HYDRATASE"/>
    <property type="match status" value="1"/>
</dbReference>
<dbReference type="PANTHER" id="PTHR42964">
    <property type="entry name" value="ENOYL-COA HYDRATASE"/>
    <property type="match status" value="1"/>
</dbReference>
<name>A0A833FND4_9HYPH</name>
<dbReference type="RefSeq" id="WP_151677459.1">
    <property type="nucleotide sequence ID" value="NZ_WBWA01000004.1"/>
</dbReference>
<evidence type="ECO:0000256" key="1">
    <source>
        <dbReference type="ARBA" id="ARBA00005254"/>
    </source>
</evidence>
<dbReference type="NCBIfam" id="NF005675">
    <property type="entry name" value="PRK07468.1"/>
    <property type="match status" value="1"/>
</dbReference>
<organism evidence="3 4">
    <name type="scientific">Brucella tritici</name>
    <dbReference type="NCBI Taxonomy" id="94626"/>
    <lineage>
        <taxon>Bacteria</taxon>
        <taxon>Pseudomonadati</taxon>
        <taxon>Pseudomonadota</taxon>
        <taxon>Alphaproteobacteria</taxon>
        <taxon>Hyphomicrobiales</taxon>
        <taxon>Brucellaceae</taxon>
        <taxon>Brucella/Ochrobactrum group</taxon>
        <taxon>Brucella</taxon>
    </lineage>
</organism>
<dbReference type="InterPro" id="IPR001753">
    <property type="entry name" value="Enoyl-CoA_hydra/iso"/>
</dbReference>
<comment type="similarity">
    <text evidence="1 2">Belongs to the enoyl-CoA hydratase/isomerase family.</text>
</comment>
<dbReference type="AlphaFoldDB" id="A0A833FND4"/>
<dbReference type="CDD" id="cd06558">
    <property type="entry name" value="crotonase-like"/>
    <property type="match status" value="1"/>
</dbReference>
<dbReference type="PANTHER" id="PTHR42964:SF1">
    <property type="entry name" value="POLYKETIDE BIOSYNTHESIS ENOYL-COA HYDRATASE PKSH-RELATED"/>
    <property type="match status" value="1"/>
</dbReference>
<dbReference type="InterPro" id="IPR051683">
    <property type="entry name" value="Enoyl-CoA_Hydratase/Isomerase"/>
</dbReference>
<comment type="caution">
    <text evidence="3">The sequence shown here is derived from an EMBL/GenBank/DDBJ whole genome shotgun (WGS) entry which is preliminary data.</text>
</comment>
<gene>
    <name evidence="3" type="ORF">F9K91_06395</name>
</gene>
<evidence type="ECO:0000313" key="4">
    <source>
        <dbReference type="Proteomes" id="UP000430843"/>
    </source>
</evidence>
<dbReference type="EMBL" id="WBWA01000004">
    <property type="protein sequence ID" value="KAB2666235.1"/>
    <property type="molecule type" value="Genomic_DNA"/>
</dbReference>
<dbReference type="SUPFAM" id="SSF52096">
    <property type="entry name" value="ClpP/crotonase"/>
    <property type="match status" value="1"/>
</dbReference>
<dbReference type="InterPro" id="IPR018376">
    <property type="entry name" value="Enoyl-CoA_hyd/isom_CS"/>
</dbReference>
<dbReference type="Pfam" id="PF00378">
    <property type="entry name" value="ECH_1"/>
    <property type="match status" value="1"/>
</dbReference>
<dbReference type="GO" id="GO:0003824">
    <property type="term" value="F:catalytic activity"/>
    <property type="evidence" value="ECO:0007669"/>
    <property type="project" value="InterPro"/>
</dbReference>
<evidence type="ECO:0000256" key="2">
    <source>
        <dbReference type="RuleBase" id="RU003707"/>
    </source>
</evidence>
<dbReference type="Gene3D" id="3.90.226.10">
    <property type="entry name" value="2-enoyl-CoA Hydratase, Chain A, domain 1"/>
    <property type="match status" value="1"/>
</dbReference>
<sequence length="264" mass="27964">MSDFETIDVAIDARGVATLTLNRPEQHNVLSGLMIDELTTATLHLADNAAVRIVVLTGAGKSFCAGGDLGWMQAQMNASRAQRIEEARKLALMLKALRDLPKPLIGRVNGQAYGGGIGLISVCDAAISVSGARFGLTETKLGLIPATISPYVVARIGQANALRTFTSARLFDAEEARRIGLVHDVVEVERLDAAVEAEIKPYFSTAPAAVAASKRLVHALGAPIDEAVIDMTLTRLADTWETPEAAEGIAAFFAKKSPSWKGGD</sequence>